<name>U1MU07_9EURY</name>
<protein>
    <submittedName>
        <fullName evidence="2">Uncharacterized protein</fullName>
    </submittedName>
</protein>
<keyword evidence="1" id="KW-0812">Transmembrane</keyword>
<dbReference type="Proteomes" id="UP000030710">
    <property type="component" value="Unassembled WGS sequence"/>
</dbReference>
<reference evidence="2 3" key="1">
    <citation type="journal article" date="2013" name="PLoS ONE">
        <title>Assembly-driven community genomics of a hypersaline microbial ecosystem.</title>
        <authorList>
            <person name="Podell S."/>
            <person name="Ugalde J.A."/>
            <person name="Narasingarao P."/>
            <person name="Banfield J.F."/>
            <person name="Heidelberg K.B."/>
            <person name="Allen E.E."/>
        </authorList>
    </citation>
    <scope>NUCLEOTIDE SEQUENCE [LARGE SCALE GENOMIC DNA]</scope>
    <source>
        <strain evidence="3">J07HQW2</strain>
    </source>
</reference>
<keyword evidence="1" id="KW-1133">Transmembrane helix</keyword>
<dbReference type="EMBL" id="KE356561">
    <property type="protein sequence ID" value="ERG93784.1"/>
    <property type="molecule type" value="Genomic_DNA"/>
</dbReference>
<evidence type="ECO:0000256" key="1">
    <source>
        <dbReference type="SAM" id="Phobius"/>
    </source>
</evidence>
<dbReference type="AlphaFoldDB" id="U1MU07"/>
<feature type="transmembrane region" description="Helical" evidence="1">
    <location>
        <begin position="20"/>
        <end position="41"/>
    </location>
</feature>
<dbReference type="HOGENOM" id="CLU_2406310_0_0_2"/>
<proteinExistence type="predicted"/>
<organism evidence="2 3">
    <name type="scientific">Haloquadratum walsbyi J07HQW2</name>
    <dbReference type="NCBI Taxonomy" id="1238425"/>
    <lineage>
        <taxon>Archaea</taxon>
        <taxon>Methanobacteriati</taxon>
        <taxon>Methanobacteriota</taxon>
        <taxon>Stenosarchaea group</taxon>
        <taxon>Halobacteria</taxon>
        <taxon>Halobacteriales</taxon>
        <taxon>Haloferacaceae</taxon>
        <taxon>Haloquadratum</taxon>
    </lineage>
</organism>
<evidence type="ECO:0000313" key="3">
    <source>
        <dbReference type="Proteomes" id="UP000030710"/>
    </source>
</evidence>
<gene>
    <name evidence="2" type="ORF">J07HQW2_00218</name>
</gene>
<evidence type="ECO:0000313" key="2">
    <source>
        <dbReference type="EMBL" id="ERG93784.1"/>
    </source>
</evidence>
<accession>U1MU07</accession>
<sequence>MSVVEILNPGESISWGSGVGIAVAVVVAVVVVLFCCAVTVLTELRPEMLAMIRTVSTSLAVRAELGRFSVTFERLSSSSPLFICALSKTQLR</sequence>
<keyword evidence="1" id="KW-0472">Membrane</keyword>